<evidence type="ECO:0000313" key="7">
    <source>
        <dbReference type="EMBL" id="MBT4870623.1"/>
    </source>
</evidence>
<evidence type="ECO:0000313" key="8">
    <source>
        <dbReference type="Proteomes" id="UP000722459"/>
    </source>
</evidence>
<organism evidence="7 8">
    <name type="scientific">Candidatus Iainarchaeum sp</name>
    <dbReference type="NCBI Taxonomy" id="3101447"/>
    <lineage>
        <taxon>Archaea</taxon>
        <taxon>Candidatus Iainarchaeota</taxon>
        <taxon>Candidatus Iainarchaeia</taxon>
        <taxon>Candidatus Iainarchaeales</taxon>
        <taxon>Candidatus Iainarchaeaceae</taxon>
        <taxon>Candidatus Iainarchaeum</taxon>
    </lineage>
</organism>
<proteinExistence type="inferred from homology"/>
<name>A0A8T5GF34_9ARCH</name>
<evidence type="ECO:0000256" key="1">
    <source>
        <dbReference type="ARBA" id="ARBA00010618"/>
    </source>
</evidence>
<dbReference type="PROSITE" id="PS01108">
    <property type="entry name" value="RIBOSOMAL_L24"/>
    <property type="match status" value="1"/>
</dbReference>
<dbReference type="Gene3D" id="2.30.30.30">
    <property type="match status" value="1"/>
</dbReference>
<protein>
    <recommendedName>
        <fullName evidence="4 5">50S ribosomal protein L24</fullName>
    </recommendedName>
</protein>
<dbReference type="NCBIfam" id="TIGR01080">
    <property type="entry name" value="rplX_A_E"/>
    <property type="match status" value="1"/>
</dbReference>
<evidence type="ECO:0000259" key="6">
    <source>
        <dbReference type="SMART" id="SM00739"/>
    </source>
</evidence>
<feature type="domain" description="KOW" evidence="6">
    <location>
        <begin position="44"/>
        <end position="71"/>
    </location>
</feature>
<dbReference type="InterPro" id="IPR014722">
    <property type="entry name" value="Rib_uL2_dom2"/>
</dbReference>
<accession>A0A8T5GF34</accession>
<dbReference type="SUPFAM" id="SSF50104">
    <property type="entry name" value="Translation proteins SH3-like domain"/>
    <property type="match status" value="1"/>
</dbReference>
<reference evidence="7" key="1">
    <citation type="journal article" date="2021" name="ISME J.">
        <title>Mercury methylation by metabolically versatile and cosmopolitan marine bacteria.</title>
        <authorList>
            <person name="Lin H."/>
            <person name="Ascher D.B."/>
            <person name="Myung Y."/>
            <person name="Lamborg C.H."/>
            <person name="Hallam S.J."/>
            <person name="Gionfriddo C.M."/>
            <person name="Holt K.E."/>
            <person name="Moreau J.W."/>
        </authorList>
    </citation>
    <scope>NUCLEOTIDE SEQUENCE</scope>
    <source>
        <strain evidence="7">SI075_bin30</strain>
    </source>
</reference>
<gene>
    <name evidence="7" type="primary">rplX</name>
    <name evidence="7" type="ORF">HON47_03555</name>
</gene>
<comment type="similarity">
    <text evidence="1">Belongs to the universal ribosomal protein uL24 family.</text>
</comment>
<dbReference type="SMART" id="SM00739">
    <property type="entry name" value="KOW"/>
    <property type="match status" value="1"/>
</dbReference>
<dbReference type="Pfam" id="PF00467">
    <property type="entry name" value="KOW"/>
    <property type="match status" value="1"/>
</dbReference>
<dbReference type="InterPro" id="IPR005756">
    <property type="entry name" value="Ribosomal_uL24_euk/arc"/>
</dbReference>
<comment type="caution">
    <text evidence="7">The sequence shown here is derived from an EMBL/GenBank/DDBJ whole genome shotgun (WGS) entry which is preliminary data.</text>
</comment>
<dbReference type="Pfam" id="PF16906">
    <property type="entry name" value="Ribosomal_L26"/>
    <property type="match status" value="1"/>
</dbReference>
<dbReference type="EMBL" id="JABJNZ010000046">
    <property type="protein sequence ID" value="MBT4870623.1"/>
    <property type="molecule type" value="Genomic_DNA"/>
</dbReference>
<evidence type="ECO:0000256" key="4">
    <source>
        <dbReference type="ARBA" id="ARBA00035478"/>
    </source>
</evidence>
<dbReference type="GO" id="GO:0003735">
    <property type="term" value="F:structural constituent of ribosome"/>
    <property type="evidence" value="ECO:0007669"/>
    <property type="project" value="UniProtKB-UniRule"/>
</dbReference>
<evidence type="ECO:0000256" key="2">
    <source>
        <dbReference type="ARBA" id="ARBA00022980"/>
    </source>
</evidence>
<dbReference type="CDD" id="cd06089">
    <property type="entry name" value="KOW_RPL26"/>
    <property type="match status" value="1"/>
</dbReference>
<dbReference type="AlphaFoldDB" id="A0A8T5GF34"/>
<dbReference type="GO" id="GO:0006412">
    <property type="term" value="P:translation"/>
    <property type="evidence" value="ECO:0007669"/>
    <property type="project" value="UniProtKB-UniRule"/>
</dbReference>
<dbReference type="InterPro" id="IPR005825">
    <property type="entry name" value="Ribosomal_uL24_CS"/>
</dbReference>
<dbReference type="InterPro" id="IPR008991">
    <property type="entry name" value="Translation_prot_SH3-like_sf"/>
</dbReference>
<dbReference type="GO" id="GO:0003723">
    <property type="term" value="F:RNA binding"/>
    <property type="evidence" value="ECO:0007669"/>
    <property type="project" value="InterPro"/>
</dbReference>
<dbReference type="InterPro" id="IPR005824">
    <property type="entry name" value="KOW"/>
</dbReference>
<evidence type="ECO:0000256" key="3">
    <source>
        <dbReference type="ARBA" id="ARBA00023274"/>
    </source>
</evidence>
<dbReference type="PANTHER" id="PTHR11143">
    <property type="entry name" value="60S RIBOSOMAL PROTEIN L26 FAMILY MEMBER"/>
    <property type="match status" value="1"/>
</dbReference>
<keyword evidence="2 7" id="KW-0689">Ribosomal protein</keyword>
<sequence>MTKSSKPRVSRREYLQMDMHIRSKTITGHLNKKLQKELGTRSVSLRKGDIVEIVRGNFKGKEGKIINIQRGIGKIHVEKIIRKKSDGTEYEVAIDPSNIIVVGIEKGDKKRFKTKKKKEGSE</sequence>
<dbReference type="GO" id="GO:0015934">
    <property type="term" value="C:large ribosomal subunit"/>
    <property type="evidence" value="ECO:0007669"/>
    <property type="project" value="UniProtKB-UniRule"/>
</dbReference>
<dbReference type="InterPro" id="IPR041988">
    <property type="entry name" value="Ribosomal_uL24_KOW"/>
</dbReference>
<keyword evidence="3" id="KW-0687">Ribonucleoprotein</keyword>
<evidence type="ECO:0000256" key="5">
    <source>
        <dbReference type="NCBIfam" id="TIGR01080"/>
    </source>
</evidence>
<dbReference type="Proteomes" id="UP000722459">
    <property type="component" value="Unassembled WGS sequence"/>
</dbReference>